<feature type="domain" description="GAF" evidence="1">
    <location>
        <begin position="56"/>
        <end position="160"/>
    </location>
</feature>
<dbReference type="EMBL" id="QWLM01000011">
    <property type="protein sequence ID" value="RHW45203.1"/>
    <property type="molecule type" value="Genomic_DNA"/>
</dbReference>
<dbReference type="InterPro" id="IPR029016">
    <property type="entry name" value="GAF-like_dom_sf"/>
</dbReference>
<name>A0A417Z3E6_9MICO</name>
<dbReference type="Gene3D" id="3.30.450.40">
    <property type="match status" value="1"/>
</dbReference>
<dbReference type="InterPro" id="IPR003018">
    <property type="entry name" value="GAF"/>
</dbReference>
<sequence length="372" mass="39728">MRHKSRPQGCACGCGPGCVHARLADAIPLVSSLLSSTARDEGLVIAIADREARLHYVDGDSRARSRAESIGFTAGANWSEAQVGTNAPGRAVARGEAVSIHREEHTRPDVHPFSCSAAPLVDPVTGEVLGALDVTGGDAAADRRTLALVQATAAAVARELRLAGVPAGPPPHTSARLRLVHHGRPCIETGTATHALTDRHAELLATLALEPQGLSADEIGALVYPDGTPPATIRGELLRLRRRLDTIPGAPNLESRPYRLTGPLLIDAVQVTEHLRRGEHDEALELYRGASLTHSEAEPVVDLLRSTSGSLREAMLSDATPETLLRYLDLPEAADDVESWHMALTVLPPRAPQRAIVLTHLEQLDTRLRQAN</sequence>
<dbReference type="Pfam" id="PF01590">
    <property type="entry name" value="GAF"/>
    <property type="match status" value="1"/>
</dbReference>
<dbReference type="RefSeq" id="WP_118913792.1">
    <property type="nucleotide sequence ID" value="NZ_QWLM01000011.1"/>
</dbReference>
<evidence type="ECO:0000259" key="1">
    <source>
        <dbReference type="Pfam" id="PF01590"/>
    </source>
</evidence>
<accession>A0A417Z3E6</accession>
<dbReference type="AlphaFoldDB" id="A0A417Z3E6"/>
<protein>
    <submittedName>
        <fullName evidence="2">GAF domain-containing protein</fullName>
    </submittedName>
</protein>
<evidence type="ECO:0000313" key="2">
    <source>
        <dbReference type="EMBL" id="RHW45203.1"/>
    </source>
</evidence>
<comment type="caution">
    <text evidence="2">The sequence shown here is derived from an EMBL/GenBank/DDBJ whole genome shotgun (WGS) entry which is preliminary data.</text>
</comment>
<reference evidence="2 3" key="1">
    <citation type="submission" date="2018-08" db="EMBL/GenBank/DDBJ databases">
        <title>Whole genome sequence analysis of Dermacoccus abyssi bacteria isolated from Deep Mariana trench Micromonospora spp reveals genes involved in the environmental adaptation and production of secondary metabolites.</title>
        <authorList>
            <person name="Abdel-Mageed W.M."/>
            <person name="Lehri B."/>
            <person name="Nouioui I."/>
            <person name="Goodfellow I."/>
            <person name="Jaspars M."/>
            <person name="Karlyshev A."/>
        </authorList>
    </citation>
    <scope>NUCLEOTIDE SEQUENCE [LARGE SCALE GENOMIC DNA]</scope>
    <source>
        <strain evidence="2 3">MT1.1</strain>
    </source>
</reference>
<evidence type="ECO:0000313" key="3">
    <source>
        <dbReference type="Proteomes" id="UP000285376"/>
    </source>
</evidence>
<dbReference type="Proteomes" id="UP000285376">
    <property type="component" value="Unassembled WGS sequence"/>
</dbReference>
<proteinExistence type="predicted"/>
<organism evidence="2 3">
    <name type="scientific">Dermacoccus abyssi</name>
    <dbReference type="NCBI Taxonomy" id="322596"/>
    <lineage>
        <taxon>Bacteria</taxon>
        <taxon>Bacillati</taxon>
        <taxon>Actinomycetota</taxon>
        <taxon>Actinomycetes</taxon>
        <taxon>Micrococcales</taxon>
        <taxon>Dermacoccaceae</taxon>
        <taxon>Dermacoccus</taxon>
    </lineage>
</organism>
<gene>
    <name evidence="2" type="ORF">D1832_10165</name>
</gene>